<dbReference type="InterPro" id="IPR004410">
    <property type="entry name" value="Malonyl_CoA-ACP_transAc_FabD"/>
</dbReference>
<feature type="domain" description="Malonyl-CoA:ACP transacylase (MAT)" evidence="6">
    <location>
        <begin position="7"/>
        <end position="309"/>
    </location>
</feature>
<evidence type="ECO:0000256" key="3">
    <source>
        <dbReference type="ARBA" id="ARBA00048462"/>
    </source>
</evidence>
<dbReference type="NCBIfam" id="TIGR00128">
    <property type="entry name" value="fabD"/>
    <property type="match status" value="1"/>
</dbReference>
<dbReference type="Gene3D" id="3.30.70.250">
    <property type="entry name" value="Malonyl-CoA ACP transacylase, ACP-binding"/>
    <property type="match status" value="1"/>
</dbReference>
<dbReference type="GO" id="GO:0004314">
    <property type="term" value="F:[acyl-carrier-protein] S-malonyltransferase activity"/>
    <property type="evidence" value="ECO:0007669"/>
    <property type="project" value="UniProtKB-EC"/>
</dbReference>
<dbReference type="SUPFAM" id="SSF52151">
    <property type="entry name" value="FabD/lysophospholipase-like"/>
    <property type="match status" value="1"/>
</dbReference>
<reference evidence="7" key="1">
    <citation type="submission" date="2020-10" db="EMBL/GenBank/DDBJ databases">
        <authorList>
            <person name="Gilroy R."/>
        </authorList>
    </citation>
    <scope>NUCLEOTIDE SEQUENCE</scope>
    <source>
        <strain evidence="7">ChiSjej1B19-7085</strain>
    </source>
</reference>
<dbReference type="Pfam" id="PF00698">
    <property type="entry name" value="Acyl_transf_1"/>
    <property type="match status" value="1"/>
</dbReference>
<feature type="active site" evidence="5">
    <location>
        <position position="195"/>
    </location>
</feature>
<evidence type="ECO:0000313" key="8">
    <source>
        <dbReference type="Proteomes" id="UP000886785"/>
    </source>
</evidence>
<evidence type="ECO:0000256" key="1">
    <source>
        <dbReference type="ARBA" id="ARBA00022679"/>
    </source>
</evidence>
<name>A0A9D1DQY3_9FIRM</name>
<dbReference type="AlphaFoldDB" id="A0A9D1DQY3"/>
<dbReference type="EMBL" id="DVHF01000081">
    <property type="protein sequence ID" value="HIR57410.1"/>
    <property type="molecule type" value="Genomic_DNA"/>
</dbReference>
<dbReference type="PIRSF" id="PIRSF000446">
    <property type="entry name" value="Mct"/>
    <property type="match status" value="1"/>
</dbReference>
<dbReference type="Proteomes" id="UP000886785">
    <property type="component" value="Unassembled WGS sequence"/>
</dbReference>
<keyword evidence="1 4" id="KW-0808">Transferase</keyword>
<dbReference type="PANTHER" id="PTHR42681">
    <property type="entry name" value="MALONYL-COA-ACYL CARRIER PROTEIN TRANSACYLASE, MITOCHONDRIAL"/>
    <property type="match status" value="1"/>
</dbReference>
<evidence type="ECO:0000313" key="7">
    <source>
        <dbReference type="EMBL" id="HIR57410.1"/>
    </source>
</evidence>
<dbReference type="Gene3D" id="3.40.366.10">
    <property type="entry name" value="Malonyl-Coenzyme A Acyl Carrier Protein, domain 2"/>
    <property type="match status" value="1"/>
</dbReference>
<comment type="catalytic activity">
    <reaction evidence="3 4">
        <text>holo-[ACP] + malonyl-CoA = malonyl-[ACP] + CoA</text>
        <dbReference type="Rhea" id="RHEA:41792"/>
        <dbReference type="Rhea" id="RHEA-COMP:9623"/>
        <dbReference type="Rhea" id="RHEA-COMP:9685"/>
        <dbReference type="ChEBI" id="CHEBI:57287"/>
        <dbReference type="ChEBI" id="CHEBI:57384"/>
        <dbReference type="ChEBI" id="CHEBI:64479"/>
        <dbReference type="ChEBI" id="CHEBI:78449"/>
        <dbReference type="EC" id="2.3.1.39"/>
    </reaction>
</comment>
<evidence type="ECO:0000259" key="6">
    <source>
        <dbReference type="SMART" id="SM00827"/>
    </source>
</evidence>
<dbReference type="GO" id="GO:0006633">
    <property type="term" value="P:fatty acid biosynthetic process"/>
    <property type="evidence" value="ECO:0007669"/>
    <property type="project" value="TreeGrafter"/>
</dbReference>
<evidence type="ECO:0000256" key="4">
    <source>
        <dbReference type="PIRNR" id="PIRNR000446"/>
    </source>
</evidence>
<dbReference type="SUPFAM" id="SSF55048">
    <property type="entry name" value="Probable ACP-binding domain of malonyl-CoA ACP transacylase"/>
    <property type="match status" value="1"/>
</dbReference>
<comment type="similarity">
    <text evidence="4">Belongs to the fabD family.</text>
</comment>
<dbReference type="SMART" id="SM00827">
    <property type="entry name" value="PKS_AT"/>
    <property type="match status" value="1"/>
</dbReference>
<dbReference type="InterPro" id="IPR050858">
    <property type="entry name" value="Mal-CoA-ACP_Trans/PKS_FabD"/>
</dbReference>
<evidence type="ECO:0000256" key="5">
    <source>
        <dbReference type="PIRSR" id="PIRSR000446-1"/>
    </source>
</evidence>
<reference evidence="7" key="2">
    <citation type="journal article" date="2021" name="PeerJ">
        <title>Extensive microbial diversity within the chicken gut microbiome revealed by metagenomics and culture.</title>
        <authorList>
            <person name="Gilroy R."/>
            <person name="Ravi A."/>
            <person name="Getino M."/>
            <person name="Pursley I."/>
            <person name="Horton D.L."/>
            <person name="Alikhan N.F."/>
            <person name="Baker D."/>
            <person name="Gharbi K."/>
            <person name="Hall N."/>
            <person name="Watson M."/>
            <person name="Adriaenssens E.M."/>
            <person name="Foster-Nyarko E."/>
            <person name="Jarju S."/>
            <person name="Secka A."/>
            <person name="Antonio M."/>
            <person name="Oren A."/>
            <person name="Chaudhuri R.R."/>
            <person name="La Ragione R."/>
            <person name="Hildebrand F."/>
            <person name="Pallen M.J."/>
        </authorList>
    </citation>
    <scope>NUCLEOTIDE SEQUENCE</scope>
    <source>
        <strain evidence="7">ChiSjej1B19-7085</strain>
    </source>
</reference>
<feature type="active site" evidence="5">
    <location>
        <position position="90"/>
    </location>
</feature>
<protein>
    <recommendedName>
        <fullName evidence="4">Malonyl CoA-acyl carrier protein transacylase</fullName>
        <ecNumber evidence="4">2.3.1.39</ecNumber>
    </recommendedName>
</protein>
<dbReference type="PANTHER" id="PTHR42681:SF1">
    <property type="entry name" value="MALONYL-COA-ACYL CARRIER PROTEIN TRANSACYLASE, MITOCHONDRIAL"/>
    <property type="match status" value="1"/>
</dbReference>
<dbReference type="InterPro" id="IPR024925">
    <property type="entry name" value="Malonyl_CoA-ACP_transAc"/>
</dbReference>
<dbReference type="GO" id="GO:0005829">
    <property type="term" value="C:cytosol"/>
    <property type="evidence" value="ECO:0007669"/>
    <property type="project" value="TreeGrafter"/>
</dbReference>
<comment type="caution">
    <text evidence="7">The sequence shown here is derived from an EMBL/GenBank/DDBJ whole genome shotgun (WGS) entry which is preliminary data.</text>
</comment>
<dbReference type="InterPro" id="IPR001227">
    <property type="entry name" value="Ac_transferase_dom_sf"/>
</dbReference>
<dbReference type="EC" id="2.3.1.39" evidence="4"/>
<keyword evidence="2 4" id="KW-0012">Acyltransferase</keyword>
<gene>
    <name evidence="7" type="primary">fabD</name>
    <name evidence="7" type="ORF">IAA54_07050</name>
</gene>
<proteinExistence type="inferred from homology"/>
<dbReference type="InterPro" id="IPR016036">
    <property type="entry name" value="Malonyl_transacylase_ACP-bd"/>
</dbReference>
<accession>A0A9D1DQY3</accession>
<dbReference type="InterPro" id="IPR016035">
    <property type="entry name" value="Acyl_Trfase/lysoPLipase"/>
</dbReference>
<dbReference type="InterPro" id="IPR014043">
    <property type="entry name" value="Acyl_transferase_dom"/>
</dbReference>
<organism evidence="7 8">
    <name type="scientific">Candidatus Gallacutalibacter pullicola</name>
    <dbReference type="NCBI Taxonomy" id="2840830"/>
    <lineage>
        <taxon>Bacteria</taxon>
        <taxon>Bacillati</taxon>
        <taxon>Bacillota</taxon>
        <taxon>Clostridia</taxon>
        <taxon>Eubacteriales</taxon>
        <taxon>Candidatus Gallacutalibacter</taxon>
    </lineage>
</organism>
<sequence>MGKIAFLFSGQGAQYSGMGKELYEASAAAKAVFDRADSIRPGTSDQCFTASKEELSQTINTQPCLYCVDLAAAEALRGAGIIPDAAAGFSLGEIAALTFAGVLSAEDGFQLVCKRAEFMEKATGETGGGMAAVLKLTPEQVDELCAGFDQVYPVNYNCPGQVSVAGEQSQLDEFCKKAAETGARVVPLAVSGAFHSPFMDKASGQMRGYIKDVPVHAPEIPVYSNFTASYYGADTGEIRENIAMQINHPVRWQAILEKLAADGFDTFVETGAGKTLCGLVKKTVKGAKIIHVEDAATLEAALAELKQEV</sequence>
<evidence type="ECO:0000256" key="2">
    <source>
        <dbReference type="ARBA" id="ARBA00023315"/>
    </source>
</evidence>